<evidence type="ECO:0000256" key="3">
    <source>
        <dbReference type="PROSITE-ProRule" id="PRU00339"/>
    </source>
</evidence>
<name>A2EKX5_TRIV3</name>
<sequence length="714" mass="82422">MNQEQKLITELEKHFDNEEFKKGLKAAEKYLKSNPKSGPITAFKALFQLKTDEKKQAAETIMAALRLDIKNPTVWKINGQINKELGEYQKALQSYTQAYRGNPKDVNTVSELCSLSIFYENYKQFLEYGRILIQLNQQPSNIVKYVVALAMLHQYEDALKYVEIFEKNLIASNSAEEAVFRDQFGRFHAHLLILSEKYQECLDYQDNQILITDRISILENRATCYEKLGNTEKLFETVHELLKEYPDNGDYFSILERHLDQDKYVSELYKIKDELKSKYAHVRILELIPTNDPNFRPLLESHLIPLLKKGTPAIFATIADFTNDKLDVALDIASKTEIPISSIPIVHVFRAQVFQHREQYEESIKECDEGIKQNPTVVELYVTKIESLSKSGRTKEALCSSEILSKLDPADRNSNNIYVRALYRAGFAKQARLTAEPFSIDHEKKSKLFKNEFNKVHFRASRCHLRGGDINNALVFSEDVIAHFDSYRNGQLNFTNWGGRRAMSFFEMINWSADLVNHNQLAKAFANVSRILIQQKNTNELKQFAQKMVKTHNQQSMAYLAVIFAMLSEPILSLKYYLKLKGEWLIMATPIVEKLLPKQKDELKEPAKEVFEELFHITKEEPKNAIDFLYLARGLIYSGDVDAAKKALKQGASLEMKFATSIDYNLCAKFEMGDEGFAKEIRAQINEKYPKYEIENETFEADDPHECVSKKVEK</sequence>
<keyword evidence="1" id="KW-0677">Repeat</keyword>
<dbReference type="GO" id="GO:0010698">
    <property type="term" value="F:acetyltransferase activator activity"/>
    <property type="evidence" value="ECO:0000318"/>
    <property type="project" value="GO_Central"/>
</dbReference>
<dbReference type="PROSITE" id="PS50005">
    <property type="entry name" value="TPR"/>
    <property type="match status" value="1"/>
</dbReference>
<reference evidence="4" key="2">
    <citation type="journal article" date="2007" name="Science">
        <title>Draft genome sequence of the sexually transmitted pathogen Trichomonas vaginalis.</title>
        <authorList>
            <person name="Carlton J.M."/>
            <person name="Hirt R.P."/>
            <person name="Silva J.C."/>
            <person name="Delcher A.L."/>
            <person name="Schatz M."/>
            <person name="Zhao Q."/>
            <person name="Wortman J.R."/>
            <person name="Bidwell S.L."/>
            <person name="Alsmark U.C.M."/>
            <person name="Besteiro S."/>
            <person name="Sicheritz-Ponten T."/>
            <person name="Noel C.J."/>
            <person name="Dacks J.B."/>
            <person name="Foster P.G."/>
            <person name="Simillion C."/>
            <person name="Van de Peer Y."/>
            <person name="Miranda-Saavedra D."/>
            <person name="Barton G.J."/>
            <person name="Westrop G.D."/>
            <person name="Mueller S."/>
            <person name="Dessi D."/>
            <person name="Fiori P.L."/>
            <person name="Ren Q."/>
            <person name="Paulsen I."/>
            <person name="Zhang H."/>
            <person name="Bastida-Corcuera F.D."/>
            <person name="Simoes-Barbosa A."/>
            <person name="Brown M.T."/>
            <person name="Hayes R.D."/>
            <person name="Mukherjee M."/>
            <person name="Okumura C.Y."/>
            <person name="Schneider R."/>
            <person name="Smith A.J."/>
            <person name="Vanacova S."/>
            <person name="Villalvazo M."/>
            <person name="Haas B.J."/>
            <person name="Pertea M."/>
            <person name="Feldblyum T.V."/>
            <person name="Utterback T.R."/>
            <person name="Shu C.L."/>
            <person name="Osoegawa K."/>
            <person name="de Jong P.J."/>
            <person name="Hrdy I."/>
            <person name="Horvathova L."/>
            <person name="Zubacova Z."/>
            <person name="Dolezal P."/>
            <person name="Malik S.B."/>
            <person name="Logsdon J.M. Jr."/>
            <person name="Henze K."/>
            <person name="Gupta A."/>
            <person name="Wang C.C."/>
            <person name="Dunne R.L."/>
            <person name="Upcroft J.A."/>
            <person name="Upcroft P."/>
            <person name="White O."/>
            <person name="Salzberg S.L."/>
            <person name="Tang P."/>
            <person name="Chiu C.-H."/>
            <person name="Lee Y.-S."/>
            <person name="Embley T.M."/>
            <person name="Coombs G.H."/>
            <person name="Mottram J.C."/>
            <person name="Tachezy J."/>
            <person name="Fraser-Liggett C.M."/>
            <person name="Johnson P.J."/>
        </authorList>
    </citation>
    <scope>NUCLEOTIDE SEQUENCE [LARGE SCALE GENOMIC DNA]</scope>
    <source>
        <strain evidence="4">G3</strain>
    </source>
</reference>
<dbReference type="AlphaFoldDB" id="A2EKX5"/>
<dbReference type="RefSeq" id="XP_001318906.1">
    <property type="nucleotide sequence ID" value="XM_001318871.1"/>
</dbReference>
<keyword evidence="5" id="KW-1185">Reference proteome</keyword>
<evidence type="ECO:0000256" key="2">
    <source>
        <dbReference type="ARBA" id="ARBA00022803"/>
    </source>
</evidence>
<dbReference type="InterPro" id="IPR021183">
    <property type="entry name" value="NatA_aux_su"/>
</dbReference>
<dbReference type="OrthoDB" id="10263032at2759"/>
<dbReference type="FunCoup" id="A2EKX5">
    <property type="interactions" value="551"/>
</dbReference>
<accession>A2EKX5</accession>
<reference evidence="4" key="1">
    <citation type="submission" date="2006-10" db="EMBL/GenBank/DDBJ databases">
        <authorList>
            <person name="Amadeo P."/>
            <person name="Zhao Q."/>
            <person name="Wortman J."/>
            <person name="Fraser-Liggett C."/>
            <person name="Carlton J."/>
        </authorList>
    </citation>
    <scope>NUCLEOTIDE SEQUENCE</scope>
    <source>
        <strain evidence="4">G3</strain>
    </source>
</reference>
<keyword evidence="2 3" id="KW-0802">TPR repeat</keyword>
<evidence type="ECO:0000313" key="4">
    <source>
        <dbReference type="EMBL" id="EAY06683.1"/>
    </source>
</evidence>
<dbReference type="SMART" id="SM00028">
    <property type="entry name" value="TPR"/>
    <property type="match status" value="4"/>
</dbReference>
<feature type="repeat" description="TPR" evidence="3">
    <location>
        <begin position="72"/>
        <end position="105"/>
    </location>
</feature>
<organism evidence="4 5">
    <name type="scientific">Trichomonas vaginalis (strain ATCC PRA-98 / G3)</name>
    <dbReference type="NCBI Taxonomy" id="412133"/>
    <lineage>
        <taxon>Eukaryota</taxon>
        <taxon>Metamonada</taxon>
        <taxon>Parabasalia</taxon>
        <taxon>Trichomonadida</taxon>
        <taxon>Trichomonadidae</taxon>
        <taxon>Trichomonas</taxon>
    </lineage>
</organism>
<dbReference type="STRING" id="5722.A2EKX5"/>
<dbReference type="VEuPathDB" id="TrichDB:TVAGG3_1014360"/>
<dbReference type="Proteomes" id="UP000001542">
    <property type="component" value="Unassembled WGS sequence"/>
</dbReference>
<dbReference type="InterPro" id="IPR019734">
    <property type="entry name" value="TPR_rpt"/>
</dbReference>
<dbReference type="KEGG" id="tva:4764590"/>
<evidence type="ECO:0000256" key="1">
    <source>
        <dbReference type="ARBA" id="ARBA00022737"/>
    </source>
</evidence>
<dbReference type="eggNOG" id="KOG1156">
    <property type="taxonomic scope" value="Eukaryota"/>
</dbReference>
<evidence type="ECO:0000313" key="5">
    <source>
        <dbReference type="Proteomes" id="UP000001542"/>
    </source>
</evidence>
<dbReference type="Gene3D" id="1.25.40.1040">
    <property type="match status" value="1"/>
</dbReference>
<dbReference type="InterPro" id="IPR011990">
    <property type="entry name" value="TPR-like_helical_dom_sf"/>
</dbReference>
<gene>
    <name evidence="4" type="ORF">TVAG_211340</name>
</gene>
<dbReference type="PANTHER" id="PTHR22767:SF2">
    <property type="entry name" value="N(ALPHA)-ACETYLTRANSFERASE 15_16, ISOFORM A"/>
    <property type="match status" value="1"/>
</dbReference>
<proteinExistence type="predicted"/>
<dbReference type="SMR" id="A2EKX5"/>
<dbReference type="GO" id="GO:0005737">
    <property type="term" value="C:cytoplasm"/>
    <property type="evidence" value="ECO:0000318"/>
    <property type="project" value="GO_Central"/>
</dbReference>
<dbReference type="InParanoid" id="A2EKX5"/>
<dbReference type="SUPFAM" id="SSF48452">
    <property type="entry name" value="TPR-like"/>
    <property type="match status" value="2"/>
</dbReference>
<dbReference type="PANTHER" id="PTHR22767">
    <property type="entry name" value="N-TERMINAL ACETYLTRANSFERASE-RELATED"/>
    <property type="match status" value="1"/>
</dbReference>
<protein>
    <submittedName>
        <fullName evidence="4">TPR Domain containing protein</fullName>
    </submittedName>
</protein>
<dbReference type="EMBL" id="DS113417">
    <property type="protein sequence ID" value="EAY06683.1"/>
    <property type="molecule type" value="Genomic_DNA"/>
</dbReference>
<dbReference type="VEuPathDB" id="TrichDB:TVAG_211340"/>
<dbReference type="FunFam" id="1.25.40.1040:FF:000024">
    <property type="entry name" value="TPR Domain containing protein"/>
    <property type="match status" value="1"/>
</dbReference>
<dbReference type="Pfam" id="PF12569">
    <property type="entry name" value="NatA_aux_su"/>
    <property type="match status" value="1"/>
</dbReference>